<proteinExistence type="inferred from homology"/>
<dbReference type="NCBIfam" id="NF045542">
    <property type="entry name" value="Clp_rel_HeadMat"/>
    <property type="match status" value="1"/>
</dbReference>
<evidence type="ECO:0000256" key="3">
    <source>
        <dbReference type="ARBA" id="ARBA00022801"/>
    </source>
</evidence>
<evidence type="ECO:0000256" key="4">
    <source>
        <dbReference type="SAM" id="MobiDB-lite"/>
    </source>
</evidence>
<dbReference type="GO" id="GO:0051117">
    <property type="term" value="F:ATPase binding"/>
    <property type="evidence" value="ECO:0007669"/>
    <property type="project" value="TreeGrafter"/>
</dbReference>
<dbReference type="Pfam" id="PF25209">
    <property type="entry name" value="Phage_capsid_4"/>
    <property type="match status" value="1"/>
</dbReference>
<dbReference type="PRINTS" id="PR00127">
    <property type="entry name" value="CLPPROTEASEP"/>
</dbReference>
<keyword evidence="3" id="KW-0378">Hydrolase</keyword>
<dbReference type="InterPro" id="IPR029045">
    <property type="entry name" value="ClpP/crotonase-like_dom_sf"/>
</dbReference>
<feature type="compositionally biased region" description="Low complexity" evidence="4">
    <location>
        <begin position="227"/>
        <end position="238"/>
    </location>
</feature>
<accession>A0A8S5TU31</accession>
<dbReference type="CDD" id="cd07016">
    <property type="entry name" value="S14_ClpP_1"/>
    <property type="match status" value="1"/>
</dbReference>
<dbReference type="PANTHER" id="PTHR10381">
    <property type="entry name" value="ATP-DEPENDENT CLP PROTEASE PROTEOLYTIC SUBUNIT"/>
    <property type="match status" value="1"/>
</dbReference>
<reference evidence="5" key="1">
    <citation type="journal article" date="2021" name="Proc. Natl. Acad. Sci. U.S.A.">
        <title>A Catalog of Tens of Thousands of Viruses from Human Metagenomes Reveals Hidden Associations with Chronic Diseases.</title>
        <authorList>
            <person name="Tisza M.J."/>
            <person name="Buck C.B."/>
        </authorList>
    </citation>
    <scope>NUCLEOTIDE SEQUENCE</scope>
    <source>
        <strain evidence="5">CtV5923</strain>
    </source>
</reference>
<feature type="region of interest" description="Disordered" evidence="4">
    <location>
        <begin position="226"/>
        <end position="253"/>
    </location>
</feature>
<evidence type="ECO:0000313" key="5">
    <source>
        <dbReference type="EMBL" id="DAF85699.1"/>
    </source>
</evidence>
<dbReference type="GO" id="GO:0009368">
    <property type="term" value="C:endopeptidase Clp complex"/>
    <property type="evidence" value="ECO:0007669"/>
    <property type="project" value="TreeGrafter"/>
</dbReference>
<organism evidence="5">
    <name type="scientific">Phage sp. ctV5923</name>
    <dbReference type="NCBI Taxonomy" id="2825797"/>
    <lineage>
        <taxon>Viruses</taxon>
    </lineage>
</organism>
<dbReference type="InterPro" id="IPR001907">
    <property type="entry name" value="ClpP"/>
</dbReference>
<keyword evidence="2" id="KW-0963">Cytoplasm</keyword>
<dbReference type="GO" id="GO:0004252">
    <property type="term" value="F:serine-type endopeptidase activity"/>
    <property type="evidence" value="ECO:0007669"/>
    <property type="project" value="InterPro"/>
</dbReference>
<dbReference type="InterPro" id="IPR023562">
    <property type="entry name" value="ClpP/TepA"/>
</dbReference>
<dbReference type="NCBIfam" id="NF045540">
    <property type="entry name" value="scaf_prot_MCP1"/>
    <property type="match status" value="1"/>
</dbReference>
<evidence type="ECO:0000256" key="1">
    <source>
        <dbReference type="ARBA" id="ARBA00007039"/>
    </source>
</evidence>
<name>A0A8S5TU31_9VIRU</name>
<dbReference type="SUPFAM" id="SSF52096">
    <property type="entry name" value="ClpP/crotonase"/>
    <property type="match status" value="1"/>
</dbReference>
<dbReference type="GO" id="GO:0006515">
    <property type="term" value="P:protein quality control for misfolded or incompletely synthesized proteins"/>
    <property type="evidence" value="ECO:0007669"/>
    <property type="project" value="TreeGrafter"/>
</dbReference>
<comment type="similarity">
    <text evidence="1">Belongs to the peptidase S14 family.</text>
</comment>
<evidence type="ECO:0000256" key="2">
    <source>
        <dbReference type="ARBA" id="ARBA00022490"/>
    </source>
</evidence>
<dbReference type="EMBL" id="BK015929">
    <property type="protein sequence ID" value="DAF85699.1"/>
    <property type="molecule type" value="Genomic_DNA"/>
</dbReference>
<dbReference type="Pfam" id="PF00574">
    <property type="entry name" value="CLP_protease"/>
    <property type="match status" value="1"/>
</dbReference>
<sequence>MRKQKMILAPVAMTASVTKTNNQSWYSIKAKANDTAEISIYDEIGYWGITAKSFSKDLKALGNNLKQINLHIHSPGGDVFDGIAIYNLLKNHPANVTVYIDGLAASMASVIAMAGNEVIMPENAMMMIHKPWGIQGGDAEDMRKYADLLDKVENTLIPAYASKTGKTPEELAEMLSAETWLNGKECVEQGFADKLAEPLVAMASIKSRKLEDFENMPKAMKDMLFKPQGNAGATAPQATPTPAPTAPVNQSSTVPVDNTAQVQAELNKRNADIKAVFAPFGSTHDSLLVECLGDLSITAEQAKDKLLAKLGAGTTPSATATPYAGNGNIVGDSVKQSLLARAGIDKDKADSKDNAYNAMTLRELARASLVDRGISVSGHNAMSMVGLAFTHSNSDFGQILIDVAHKSLLKGWETAAENFDQFTSRGTLTDFRAAKRVGLGDFGYLPQVGEGEEYTYGTIGDEGASVALATYGQLFSITRQAILNDDMHLLTKIPEKMGQAARATIAKLVFALLTGNAKAQDGKALFDASHKNTITNAVLDLANIDKGIQLMNGFVNARGEPLAIEPEFMLMPTSMYTRGLQLIKSASVEGADANSGIINPLRDIVTPVKSARLQAADEKSWYLINKEAIEVSYLDGIDTPYMEQQQGFTVDGVSTKVRIDAGVNVIDYRGIVKVTNK</sequence>
<dbReference type="GO" id="GO:0004176">
    <property type="term" value="F:ATP-dependent peptidase activity"/>
    <property type="evidence" value="ECO:0007669"/>
    <property type="project" value="InterPro"/>
</dbReference>
<dbReference type="PANTHER" id="PTHR10381:SF70">
    <property type="entry name" value="ATP-DEPENDENT CLP PROTEASE PROTEOLYTIC SUBUNIT"/>
    <property type="match status" value="1"/>
</dbReference>
<dbReference type="Gene3D" id="3.90.226.10">
    <property type="entry name" value="2-enoyl-CoA Hydratase, Chain A, domain 1"/>
    <property type="match status" value="1"/>
</dbReference>
<protein>
    <submittedName>
        <fullName evidence="5">Major capsid protein</fullName>
    </submittedName>
</protein>